<feature type="region of interest" description="Disordered" evidence="1">
    <location>
        <begin position="1"/>
        <end position="34"/>
    </location>
</feature>
<comment type="caution">
    <text evidence="2">The sequence shown here is derived from an EMBL/GenBank/DDBJ whole genome shotgun (WGS) entry which is preliminary data.</text>
</comment>
<sequence length="34" mass="3998">MIPDRKIKEENSAKKNPKQRGTNVAYEMVNESYK</sequence>
<dbReference type="AlphaFoldDB" id="R2QCM4"/>
<reference evidence="2 3" key="1">
    <citation type="submission" date="2013-02" db="EMBL/GenBank/DDBJ databases">
        <title>The Genome Sequence of Enterococcus pallens BAA-351.</title>
        <authorList>
            <consortium name="The Broad Institute Genome Sequencing Platform"/>
            <consortium name="The Broad Institute Genome Sequencing Center for Infectious Disease"/>
            <person name="Earl A.M."/>
            <person name="Gilmore M.S."/>
            <person name="Lebreton F."/>
            <person name="Walker B."/>
            <person name="Young S.K."/>
            <person name="Zeng Q."/>
            <person name="Gargeya S."/>
            <person name="Fitzgerald M."/>
            <person name="Haas B."/>
            <person name="Abouelleil A."/>
            <person name="Alvarado L."/>
            <person name="Arachchi H.M."/>
            <person name="Berlin A.M."/>
            <person name="Chapman S.B."/>
            <person name="Dewar J."/>
            <person name="Goldberg J."/>
            <person name="Griggs A."/>
            <person name="Gujja S."/>
            <person name="Hansen M."/>
            <person name="Howarth C."/>
            <person name="Imamovic A."/>
            <person name="Larimer J."/>
            <person name="McCowan C."/>
            <person name="Murphy C."/>
            <person name="Neiman D."/>
            <person name="Pearson M."/>
            <person name="Priest M."/>
            <person name="Roberts A."/>
            <person name="Saif S."/>
            <person name="Shea T."/>
            <person name="Sisk P."/>
            <person name="Sykes S."/>
            <person name="Wortman J."/>
            <person name="Nusbaum C."/>
            <person name="Birren B."/>
        </authorList>
    </citation>
    <scope>NUCLEOTIDE SEQUENCE [LARGE SCALE GENOMIC DNA]</scope>
    <source>
        <strain evidence="2 3">ATCC BAA-351</strain>
    </source>
</reference>
<protein>
    <submittedName>
        <fullName evidence="2">Uncharacterized protein</fullName>
    </submittedName>
</protein>
<evidence type="ECO:0000313" key="2">
    <source>
        <dbReference type="EMBL" id="EOH94182.1"/>
    </source>
</evidence>
<keyword evidence="3" id="KW-1185">Reference proteome</keyword>
<dbReference type="EMBL" id="AJAQ01000015">
    <property type="protein sequence ID" value="EOH94182.1"/>
    <property type="molecule type" value="Genomic_DNA"/>
</dbReference>
<proteinExistence type="predicted"/>
<dbReference type="HOGENOM" id="CLU_3373644_0_0_9"/>
<accession>R2QCM4</accession>
<organism evidence="2 3">
    <name type="scientific">Enterococcus pallens ATCC BAA-351</name>
    <dbReference type="NCBI Taxonomy" id="1158607"/>
    <lineage>
        <taxon>Bacteria</taxon>
        <taxon>Bacillati</taxon>
        <taxon>Bacillota</taxon>
        <taxon>Bacilli</taxon>
        <taxon>Lactobacillales</taxon>
        <taxon>Enterococcaceae</taxon>
        <taxon>Enterococcus</taxon>
    </lineage>
</organism>
<name>R2QCM4_9ENTE</name>
<evidence type="ECO:0000313" key="3">
    <source>
        <dbReference type="Proteomes" id="UP000013782"/>
    </source>
</evidence>
<gene>
    <name evidence="2" type="ORF">UAU_01917</name>
</gene>
<evidence type="ECO:0000256" key="1">
    <source>
        <dbReference type="SAM" id="MobiDB-lite"/>
    </source>
</evidence>
<feature type="compositionally biased region" description="Basic and acidic residues" evidence="1">
    <location>
        <begin position="1"/>
        <end position="13"/>
    </location>
</feature>
<dbReference type="Proteomes" id="UP000013782">
    <property type="component" value="Unassembled WGS sequence"/>
</dbReference>